<evidence type="ECO:0000313" key="3">
    <source>
        <dbReference type="Proteomes" id="UP000183894"/>
    </source>
</evidence>
<protein>
    <submittedName>
        <fullName evidence="2">Uncharacterized protein</fullName>
    </submittedName>
</protein>
<name>A0A1H7T2Q7_HALLR</name>
<proteinExistence type="predicted"/>
<reference evidence="2 3" key="1">
    <citation type="submission" date="2016-10" db="EMBL/GenBank/DDBJ databases">
        <authorList>
            <person name="de Groot N.N."/>
        </authorList>
    </citation>
    <scope>NUCLEOTIDE SEQUENCE [LARGE SCALE GENOMIC DNA]</scope>
    <source>
        <strain evidence="2 3">CDM_5</strain>
    </source>
</reference>
<evidence type="ECO:0000256" key="1">
    <source>
        <dbReference type="SAM" id="MobiDB-lite"/>
    </source>
</evidence>
<dbReference type="AlphaFoldDB" id="A0A1H7T2Q7"/>
<dbReference type="OrthoDB" id="169669at2157"/>
<dbReference type="RefSeq" id="WP_074795684.1">
    <property type="nucleotide sequence ID" value="NZ_FOAD01000008.1"/>
</dbReference>
<gene>
    <name evidence="2" type="ORF">SAMN04488691_10847</name>
</gene>
<organism evidence="2 3">
    <name type="scientific">Haloferax larsenii</name>
    <dbReference type="NCBI Taxonomy" id="302484"/>
    <lineage>
        <taxon>Archaea</taxon>
        <taxon>Methanobacteriati</taxon>
        <taxon>Methanobacteriota</taxon>
        <taxon>Stenosarchaea group</taxon>
        <taxon>Halobacteria</taxon>
        <taxon>Halobacteriales</taxon>
        <taxon>Haloferacaceae</taxon>
        <taxon>Haloferax</taxon>
    </lineage>
</organism>
<sequence length="333" mass="37326">MKVTEHSETGRTVELRITDHEDTAHHLTLSADGMVEDHWHDQSLPDDHSRSLGDEERLARVERFAKYYLTRTTDADVLSPYSSTDQIADPDRLAVTTLLVGAMAQDTLASHLRPCYDQLTAHRRNDEPPVTPPEPTRDTPGKLVEQDIHLTLDTEEIRQLSDVLTELNGLGEIRQALDVRPDRDDTDLFARLDRLLSTAGGTSAEDVSSEQFLRVSSPLRVHWNTDDGPTRVEYGDSTEPDDDATLAARIQLTPSHTPIISMAAFQRTLVDHLRCQIRDCYVGMGLRPPADTRVTGHGIAACTDRYDRAGQLQNYHNDHAILDWVGLAPRPEF</sequence>
<feature type="region of interest" description="Disordered" evidence="1">
    <location>
        <begin position="121"/>
        <end position="141"/>
    </location>
</feature>
<dbReference type="EMBL" id="FOAD01000008">
    <property type="protein sequence ID" value="SEL79093.1"/>
    <property type="molecule type" value="Genomic_DNA"/>
</dbReference>
<dbReference type="InterPro" id="IPR058264">
    <property type="entry name" value="DUF7958"/>
</dbReference>
<dbReference type="Proteomes" id="UP000183894">
    <property type="component" value="Unassembled WGS sequence"/>
</dbReference>
<evidence type="ECO:0000313" key="2">
    <source>
        <dbReference type="EMBL" id="SEL79093.1"/>
    </source>
</evidence>
<accession>A0A1H7T2Q7</accession>
<dbReference type="Pfam" id="PF25858">
    <property type="entry name" value="DUF7958"/>
    <property type="match status" value="1"/>
</dbReference>